<dbReference type="RefSeq" id="WP_144644887.1">
    <property type="nucleotide sequence ID" value="NZ_BNAX01000030.1"/>
</dbReference>
<dbReference type="NCBIfam" id="TIGR00996">
    <property type="entry name" value="Mtu_fam_mce"/>
    <property type="match status" value="1"/>
</dbReference>
<evidence type="ECO:0000313" key="5">
    <source>
        <dbReference type="Proteomes" id="UP000318578"/>
    </source>
</evidence>
<dbReference type="InterPro" id="IPR024516">
    <property type="entry name" value="Mce_C"/>
</dbReference>
<dbReference type="Pfam" id="PF11887">
    <property type="entry name" value="Mce4_CUP1"/>
    <property type="match status" value="1"/>
</dbReference>
<dbReference type="GO" id="GO:0005576">
    <property type="term" value="C:extracellular region"/>
    <property type="evidence" value="ECO:0007669"/>
    <property type="project" value="TreeGrafter"/>
</dbReference>
<proteinExistence type="predicted"/>
<keyword evidence="5" id="KW-1185">Reference proteome</keyword>
<organism evidence="4 5">
    <name type="scientific">Amycolatopsis acidiphila</name>
    <dbReference type="NCBI Taxonomy" id="715473"/>
    <lineage>
        <taxon>Bacteria</taxon>
        <taxon>Bacillati</taxon>
        <taxon>Actinomycetota</taxon>
        <taxon>Actinomycetes</taxon>
        <taxon>Pseudonocardiales</taxon>
        <taxon>Pseudonocardiaceae</taxon>
        <taxon>Amycolatopsis</taxon>
    </lineage>
</organism>
<feature type="transmembrane region" description="Helical" evidence="1">
    <location>
        <begin position="12"/>
        <end position="33"/>
    </location>
</feature>
<dbReference type="InterPro" id="IPR005693">
    <property type="entry name" value="Mce"/>
</dbReference>
<dbReference type="Pfam" id="PF02470">
    <property type="entry name" value="MlaD"/>
    <property type="match status" value="1"/>
</dbReference>
<dbReference type="EMBL" id="VJZA01000109">
    <property type="protein sequence ID" value="TVT15959.1"/>
    <property type="molecule type" value="Genomic_DNA"/>
</dbReference>
<evidence type="ECO:0000313" key="4">
    <source>
        <dbReference type="EMBL" id="TVT15959.1"/>
    </source>
</evidence>
<protein>
    <submittedName>
        <fullName evidence="4">MCE family protein</fullName>
    </submittedName>
</protein>
<keyword evidence="1" id="KW-0812">Transmembrane</keyword>
<dbReference type="OrthoDB" id="4516955at2"/>
<dbReference type="PANTHER" id="PTHR33371">
    <property type="entry name" value="INTERMEMBRANE PHOSPHOLIPID TRANSPORT SYSTEM BINDING PROTEIN MLAD-RELATED"/>
    <property type="match status" value="1"/>
</dbReference>
<sequence length="395" mass="41372">MSIDSRTGQQVYRWVAAACVLALVVTAGLWLAFRDSGGTRVSALFDKTVGLYSGSSVRVLGVKVGEITDVTPQGDVVRVDMRVDPGVQIPSDAGAVVVAPSLVSDRYVQLTPAYDSGPVLASGRVIPKDHTATPMEIDDLYGSLDKLSTSLGPNGANAGGALSNLLDTAAKNLDGNGKNINDTVTELANLSRTLDDSKGDLFATVRNLQSFTTTLADSDNQLNQFYSRVADVTGFLADDSDDVGRALSSLANSLGDVQQFVEENRDLLTSNVDKLASVSKVLVDQRSALAEVLDVAPTGMTNFINSYDAASGSIAIRYNANEFTNPLVTTLCRVLEASTPVGLPDVVSNLCQAIQPVVDGVAKLPSIPQLMADMSSGKVPPLPLLPLVSIPGDGS</sequence>
<evidence type="ECO:0000259" key="3">
    <source>
        <dbReference type="Pfam" id="PF11887"/>
    </source>
</evidence>
<dbReference type="Proteomes" id="UP000318578">
    <property type="component" value="Unassembled WGS sequence"/>
</dbReference>
<dbReference type="InterPro" id="IPR003399">
    <property type="entry name" value="Mce/MlaD"/>
</dbReference>
<keyword evidence="1" id="KW-0472">Membrane</keyword>
<dbReference type="AlphaFoldDB" id="A0A557ZVB1"/>
<evidence type="ECO:0000256" key="1">
    <source>
        <dbReference type="SAM" id="Phobius"/>
    </source>
</evidence>
<comment type="caution">
    <text evidence="4">The sequence shown here is derived from an EMBL/GenBank/DDBJ whole genome shotgun (WGS) entry which is preliminary data.</text>
</comment>
<feature type="domain" description="Mammalian cell entry C-terminal" evidence="3">
    <location>
        <begin position="119"/>
        <end position="295"/>
    </location>
</feature>
<gene>
    <name evidence="4" type="ORF">FNH06_35400</name>
</gene>
<name>A0A557ZVB1_9PSEU</name>
<dbReference type="PANTHER" id="PTHR33371:SF4">
    <property type="entry name" value="INTERMEMBRANE PHOSPHOLIPID TRANSPORT SYSTEM BINDING PROTEIN MLAD"/>
    <property type="match status" value="1"/>
</dbReference>
<feature type="domain" description="Mce/MlaD" evidence="2">
    <location>
        <begin position="38"/>
        <end position="112"/>
    </location>
</feature>
<reference evidence="4 5" key="1">
    <citation type="submission" date="2019-07" db="EMBL/GenBank/DDBJ databases">
        <title>New species of Amycolatopsis and Streptomyces.</title>
        <authorList>
            <person name="Duangmal K."/>
            <person name="Teo W.F.A."/>
            <person name="Lipun K."/>
        </authorList>
    </citation>
    <scope>NUCLEOTIDE SEQUENCE [LARGE SCALE GENOMIC DNA]</scope>
    <source>
        <strain evidence="4 5">JCM 30562</strain>
    </source>
</reference>
<accession>A0A557ZVB1</accession>
<evidence type="ECO:0000259" key="2">
    <source>
        <dbReference type="Pfam" id="PF02470"/>
    </source>
</evidence>
<dbReference type="InterPro" id="IPR052336">
    <property type="entry name" value="MlaD_Phospholipid_Transporter"/>
</dbReference>
<keyword evidence="1" id="KW-1133">Transmembrane helix</keyword>